<sequence length="93" mass="10184">MCVVVCMCVCVCVYFQLLICVFLTECSNNNCYRNWELEVLVCMCEILSILLTIVQSAPFSPSVGGGEGSSLYVCVCVEFGCSIEASMLNCCSY</sequence>
<evidence type="ECO:0000256" key="1">
    <source>
        <dbReference type="SAM" id="SignalP"/>
    </source>
</evidence>
<dbReference type="EMBL" id="GGFL01006861">
    <property type="protein sequence ID" value="MBW71039.1"/>
    <property type="molecule type" value="Transcribed_RNA"/>
</dbReference>
<organism evidence="2">
    <name type="scientific">Anopheles darlingi</name>
    <name type="common">Mosquito</name>
    <dbReference type="NCBI Taxonomy" id="43151"/>
    <lineage>
        <taxon>Eukaryota</taxon>
        <taxon>Metazoa</taxon>
        <taxon>Ecdysozoa</taxon>
        <taxon>Arthropoda</taxon>
        <taxon>Hexapoda</taxon>
        <taxon>Insecta</taxon>
        <taxon>Pterygota</taxon>
        <taxon>Neoptera</taxon>
        <taxon>Endopterygota</taxon>
        <taxon>Diptera</taxon>
        <taxon>Nematocera</taxon>
        <taxon>Culicoidea</taxon>
        <taxon>Culicidae</taxon>
        <taxon>Anophelinae</taxon>
        <taxon>Anopheles</taxon>
    </lineage>
</organism>
<dbReference type="AlphaFoldDB" id="A0A2M4D0H4"/>
<accession>A0A2M4D0H4</accession>
<feature type="chain" id="PRO_5014649797" evidence="1">
    <location>
        <begin position="27"/>
        <end position="93"/>
    </location>
</feature>
<name>A0A2M4D0H4_ANODA</name>
<keyword evidence="1" id="KW-0732">Signal</keyword>
<reference evidence="2" key="1">
    <citation type="submission" date="2018-01" db="EMBL/GenBank/DDBJ databases">
        <title>An insight into the sialome of Amazonian anophelines.</title>
        <authorList>
            <person name="Ribeiro J.M."/>
            <person name="Scarpassa V."/>
            <person name="Calvo E."/>
        </authorList>
    </citation>
    <scope>NUCLEOTIDE SEQUENCE</scope>
</reference>
<feature type="signal peptide" evidence="1">
    <location>
        <begin position="1"/>
        <end position="26"/>
    </location>
</feature>
<protein>
    <submittedName>
        <fullName evidence="2">Putative secreted protein</fullName>
    </submittedName>
</protein>
<proteinExistence type="predicted"/>
<evidence type="ECO:0000313" key="2">
    <source>
        <dbReference type="EMBL" id="MBW71039.1"/>
    </source>
</evidence>